<evidence type="ECO:0000313" key="3">
    <source>
        <dbReference type="Proteomes" id="UP000070700"/>
    </source>
</evidence>
<dbReference type="InterPro" id="IPR029071">
    <property type="entry name" value="Ubiquitin-like_domsf"/>
</dbReference>
<evidence type="ECO:0000313" key="2">
    <source>
        <dbReference type="EMBL" id="KUJ10777.1"/>
    </source>
</evidence>
<reference evidence="2 3" key="1">
    <citation type="submission" date="2015-10" db="EMBL/GenBank/DDBJ databases">
        <title>Full genome of DAOMC 229536 Phialocephala scopiformis, a fungal endophyte of spruce producing the potent anti-insectan compound rugulosin.</title>
        <authorList>
            <consortium name="DOE Joint Genome Institute"/>
            <person name="Walker A.K."/>
            <person name="Frasz S.L."/>
            <person name="Seifert K.A."/>
            <person name="Miller J.D."/>
            <person name="Mondo S.J."/>
            <person name="Labutti K."/>
            <person name="Lipzen A."/>
            <person name="Dockter R."/>
            <person name="Kennedy M."/>
            <person name="Grigoriev I.V."/>
            <person name="Spatafora J.W."/>
        </authorList>
    </citation>
    <scope>NUCLEOTIDE SEQUENCE [LARGE SCALE GENOMIC DNA]</scope>
    <source>
        <strain evidence="2 3">CBS 120377</strain>
    </source>
</reference>
<feature type="domain" description="Ubiquitin-like" evidence="1">
    <location>
        <begin position="204"/>
        <end position="279"/>
    </location>
</feature>
<dbReference type="AlphaFoldDB" id="A0A194WT32"/>
<dbReference type="PROSITE" id="PS00299">
    <property type="entry name" value="UBIQUITIN_1"/>
    <property type="match status" value="1"/>
</dbReference>
<dbReference type="FunFam" id="3.10.20.90:FF:000222">
    <property type="entry name" value="Polyubiquitin 5"/>
    <property type="match status" value="1"/>
</dbReference>
<dbReference type="RefSeq" id="XP_018065132.1">
    <property type="nucleotide sequence ID" value="XM_018206191.1"/>
</dbReference>
<dbReference type="Pfam" id="PF00240">
    <property type="entry name" value="ubiquitin"/>
    <property type="match status" value="1"/>
</dbReference>
<name>A0A194WT32_MOLSC</name>
<dbReference type="Proteomes" id="UP000070700">
    <property type="component" value="Unassembled WGS sequence"/>
</dbReference>
<proteinExistence type="predicted"/>
<dbReference type="EMBL" id="KQ947428">
    <property type="protein sequence ID" value="KUJ10777.1"/>
    <property type="molecule type" value="Genomic_DNA"/>
</dbReference>
<evidence type="ECO:0000259" key="1">
    <source>
        <dbReference type="PROSITE" id="PS50053"/>
    </source>
</evidence>
<dbReference type="InterPro" id="IPR019956">
    <property type="entry name" value="Ubiquitin_dom"/>
</dbReference>
<dbReference type="InParanoid" id="A0A194WT32"/>
<protein>
    <submittedName>
        <fullName evidence="2">Ubiquitin-domain-containing protein</fullName>
    </submittedName>
</protein>
<dbReference type="KEGG" id="psco:LY89DRAFT_250584"/>
<dbReference type="SUPFAM" id="SSF54236">
    <property type="entry name" value="Ubiquitin-like"/>
    <property type="match status" value="1"/>
</dbReference>
<dbReference type="PANTHER" id="PTHR10666">
    <property type="entry name" value="UBIQUITIN"/>
    <property type="match status" value="1"/>
</dbReference>
<dbReference type="OrthoDB" id="428577at2759"/>
<sequence length="456" mass="50761">MSRTQKPQDLKVTLAEQIDSSFAYETIRVLQGPHKVLDISLRRTIRVPDNDQAYLLPPDCGAFPIYSVNRFKHQLPNDMAEKGGLFIPMYEREAMWINFESIQPFAVKISVGGINAVSGDSATDALSASRLRERQQKGTLQDYVVTGRNMQQWLDGIAAEEGKVKQFIATPVGSGYSVEAQLTGADNVAGLQFEVMALKKMDAITIYVKTLTGRTISLTVDLTMTVDDVKCLIQDKEGIPPDQQRLIFEGSQLQDECVLASLGIESDCVLHLVLRLRGGFIYEQLSLVEKAKYDRDQHEKRSAAAEEERRVSEMTIAAGGTIHQAIVKDKISDSHWDKHSTISFNLQILNAANFHSLLGISAPNTPISAATYAEYGYPFFKLYEDKSGIKGNFEGVKSVGQLRKDAGTHNPDEDFYYGFPIVSLNAPTSKKPFVILSDLEARLRDIMNDAVIWFSH</sequence>
<keyword evidence="3" id="KW-1185">Reference proteome</keyword>
<accession>A0A194WT32</accession>
<organism evidence="2 3">
    <name type="scientific">Mollisia scopiformis</name>
    <name type="common">Conifer needle endophyte fungus</name>
    <name type="synonym">Phialocephala scopiformis</name>
    <dbReference type="NCBI Taxonomy" id="149040"/>
    <lineage>
        <taxon>Eukaryota</taxon>
        <taxon>Fungi</taxon>
        <taxon>Dikarya</taxon>
        <taxon>Ascomycota</taxon>
        <taxon>Pezizomycotina</taxon>
        <taxon>Leotiomycetes</taxon>
        <taxon>Helotiales</taxon>
        <taxon>Mollisiaceae</taxon>
        <taxon>Mollisia</taxon>
    </lineage>
</organism>
<dbReference type="InterPro" id="IPR019954">
    <property type="entry name" value="Ubiquitin_CS"/>
</dbReference>
<dbReference type="SMART" id="SM00213">
    <property type="entry name" value="UBQ"/>
    <property type="match status" value="1"/>
</dbReference>
<dbReference type="PRINTS" id="PR00348">
    <property type="entry name" value="UBIQUITIN"/>
</dbReference>
<dbReference type="STRING" id="149040.A0A194WT32"/>
<dbReference type="Gene3D" id="3.10.20.90">
    <property type="entry name" value="Phosphatidylinositol 3-kinase Catalytic Subunit, Chain A, domain 1"/>
    <property type="match status" value="1"/>
</dbReference>
<dbReference type="InterPro" id="IPR000626">
    <property type="entry name" value="Ubiquitin-like_dom"/>
</dbReference>
<dbReference type="GeneID" id="28815917"/>
<dbReference type="PROSITE" id="PS50053">
    <property type="entry name" value="UBIQUITIN_2"/>
    <property type="match status" value="1"/>
</dbReference>
<gene>
    <name evidence="2" type="ORF">LY89DRAFT_250584</name>
</gene>
<dbReference type="InterPro" id="IPR050158">
    <property type="entry name" value="Ubiquitin_ubiquitin-like"/>
</dbReference>